<evidence type="ECO:0000313" key="1">
    <source>
        <dbReference type="EMBL" id="GIX77346.1"/>
    </source>
</evidence>
<comment type="caution">
    <text evidence="1">The sequence shown here is derived from an EMBL/GenBank/DDBJ whole genome shotgun (WGS) entry which is preliminary data.</text>
</comment>
<keyword evidence="2" id="KW-1185">Reference proteome</keyword>
<sequence length="81" mass="8978">METFILVNSAWRKRQQESHNHDWKHVNTKGIISELTNGQVAQCPVSGGILRHCGRGETAGGSVGFAPKKGKLRMVTYEKKS</sequence>
<proteinExistence type="predicted"/>
<reference evidence="1 2" key="1">
    <citation type="submission" date="2021-06" db="EMBL/GenBank/DDBJ databases">
        <title>Caerostris extrusa draft genome.</title>
        <authorList>
            <person name="Kono N."/>
            <person name="Arakawa K."/>
        </authorList>
    </citation>
    <scope>NUCLEOTIDE SEQUENCE [LARGE SCALE GENOMIC DNA]</scope>
</reference>
<protein>
    <submittedName>
        <fullName evidence="1">Uncharacterized protein</fullName>
    </submittedName>
</protein>
<dbReference type="AlphaFoldDB" id="A0AAV4MZI4"/>
<gene>
    <name evidence="1" type="ORF">CEXT_10751</name>
</gene>
<evidence type="ECO:0000313" key="2">
    <source>
        <dbReference type="Proteomes" id="UP001054945"/>
    </source>
</evidence>
<accession>A0AAV4MZI4</accession>
<dbReference type="Proteomes" id="UP001054945">
    <property type="component" value="Unassembled WGS sequence"/>
</dbReference>
<dbReference type="EMBL" id="BPLR01002743">
    <property type="protein sequence ID" value="GIX77346.1"/>
    <property type="molecule type" value="Genomic_DNA"/>
</dbReference>
<name>A0AAV4MZI4_CAEEX</name>
<organism evidence="1 2">
    <name type="scientific">Caerostris extrusa</name>
    <name type="common">Bark spider</name>
    <name type="synonym">Caerostris bankana</name>
    <dbReference type="NCBI Taxonomy" id="172846"/>
    <lineage>
        <taxon>Eukaryota</taxon>
        <taxon>Metazoa</taxon>
        <taxon>Ecdysozoa</taxon>
        <taxon>Arthropoda</taxon>
        <taxon>Chelicerata</taxon>
        <taxon>Arachnida</taxon>
        <taxon>Araneae</taxon>
        <taxon>Araneomorphae</taxon>
        <taxon>Entelegynae</taxon>
        <taxon>Araneoidea</taxon>
        <taxon>Araneidae</taxon>
        <taxon>Caerostris</taxon>
    </lineage>
</organism>